<dbReference type="PROSITE" id="PS51318">
    <property type="entry name" value="TAT"/>
    <property type="match status" value="1"/>
</dbReference>
<dbReference type="InterPro" id="IPR038507">
    <property type="entry name" value="YcnI-like_sf"/>
</dbReference>
<evidence type="ECO:0000313" key="4">
    <source>
        <dbReference type="EMBL" id="GAA1756575.1"/>
    </source>
</evidence>
<evidence type="ECO:0000259" key="3">
    <source>
        <dbReference type="Pfam" id="PF07987"/>
    </source>
</evidence>
<dbReference type="Proteomes" id="UP001500655">
    <property type="component" value="Unassembled WGS sequence"/>
</dbReference>
<dbReference type="Pfam" id="PF07987">
    <property type="entry name" value="DUF1775"/>
    <property type="match status" value="1"/>
</dbReference>
<dbReference type="EMBL" id="BAAALS010000013">
    <property type="protein sequence ID" value="GAA1756575.1"/>
    <property type="molecule type" value="Genomic_DNA"/>
</dbReference>
<keyword evidence="2" id="KW-0732">Signal</keyword>
<feature type="chain" id="PRO_5047480994" evidence="2">
    <location>
        <begin position="29"/>
        <end position="247"/>
    </location>
</feature>
<feature type="signal peptide" evidence="2">
    <location>
        <begin position="1"/>
        <end position="28"/>
    </location>
</feature>
<accession>A0ABP4WSG8</accession>
<keyword evidence="1" id="KW-0812">Transmembrane</keyword>
<reference evidence="5" key="1">
    <citation type="journal article" date="2019" name="Int. J. Syst. Evol. Microbiol.">
        <title>The Global Catalogue of Microorganisms (GCM) 10K type strain sequencing project: providing services to taxonomists for standard genome sequencing and annotation.</title>
        <authorList>
            <consortium name="The Broad Institute Genomics Platform"/>
            <consortium name="The Broad Institute Genome Sequencing Center for Infectious Disease"/>
            <person name="Wu L."/>
            <person name="Ma J."/>
        </authorList>
    </citation>
    <scope>NUCLEOTIDE SEQUENCE [LARGE SCALE GENOMIC DNA]</scope>
    <source>
        <strain evidence="5">JCM 13249</strain>
    </source>
</reference>
<keyword evidence="1" id="KW-1133">Transmembrane helix</keyword>
<dbReference type="CDD" id="cd08545">
    <property type="entry name" value="YcnI_like"/>
    <property type="match status" value="1"/>
</dbReference>
<protein>
    <submittedName>
        <fullName evidence="4">YcnI family protein</fullName>
    </submittedName>
</protein>
<feature type="transmembrane region" description="Helical" evidence="1">
    <location>
        <begin position="219"/>
        <end position="239"/>
    </location>
</feature>
<organism evidence="4 5">
    <name type="scientific">Luedemannella helvata</name>
    <dbReference type="NCBI Taxonomy" id="349315"/>
    <lineage>
        <taxon>Bacteria</taxon>
        <taxon>Bacillati</taxon>
        <taxon>Actinomycetota</taxon>
        <taxon>Actinomycetes</taxon>
        <taxon>Micromonosporales</taxon>
        <taxon>Micromonosporaceae</taxon>
        <taxon>Luedemannella</taxon>
    </lineage>
</organism>
<sequence>MEYAVMRRNLLRAGAVLAAVGAVVLASAAPAAAHVTVNSANATQGGYAKVAFRVPNERDNAGTVKLEINLPADAPVASVSVRPLPGWTVKTEKTTLTKPLEVHGRQITEAVSKITWTADSGVQVRPGQFEEFEASLGPLPEVDQMIFKALQTYSNGEVVRWIDEPATDGSEVEHPAPVLKLAKSTGDAHGAVASTVAPGEHDADGGDEHASSSSSAGTLLGALGLALGLVALVIGLLAYRRAANPRA</sequence>
<dbReference type="InterPro" id="IPR006311">
    <property type="entry name" value="TAT_signal"/>
</dbReference>
<feature type="domain" description="YncI copper-binding" evidence="3">
    <location>
        <begin position="34"/>
        <end position="181"/>
    </location>
</feature>
<evidence type="ECO:0000256" key="2">
    <source>
        <dbReference type="SAM" id="SignalP"/>
    </source>
</evidence>
<comment type="caution">
    <text evidence="4">The sequence shown here is derived from an EMBL/GenBank/DDBJ whole genome shotgun (WGS) entry which is preliminary data.</text>
</comment>
<evidence type="ECO:0000256" key="1">
    <source>
        <dbReference type="SAM" id="Phobius"/>
    </source>
</evidence>
<dbReference type="InterPro" id="IPR012533">
    <property type="entry name" value="YcnI-copper_dom"/>
</dbReference>
<name>A0ABP4WSG8_9ACTN</name>
<keyword evidence="5" id="KW-1185">Reference proteome</keyword>
<dbReference type="Gene3D" id="2.60.40.2230">
    <property type="entry name" value="Uncharacterised protein YcnI-like PF07987, DUF1775"/>
    <property type="match status" value="1"/>
</dbReference>
<keyword evidence="1" id="KW-0472">Membrane</keyword>
<gene>
    <name evidence="4" type="ORF">GCM10009681_29660</name>
</gene>
<proteinExistence type="predicted"/>
<evidence type="ECO:0000313" key="5">
    <source>
        <dbReference type="Proteomes" id="UP001500655"/>
    </source>
</evidence>